<gene>
    <name evidence="3" type="ORF">ACFOND_15670</name>
</gene>
<feature type="transmembrane region" description="Helical" evidence="1">
    <location>
        <begin position="199"/>
        <end position="219"/>
    </location>
</feature>
<feature type="transmembrane region" description="Helical" evidence="1">
    <location>
        <begin position="31"/>
        <end position="51"/>
    </location>
</feature>
<evidence type="ECO:0000313" key="4">
    <source>
        <dbReference type="Proteomes" id="UP001595710"/>
    </source>
</evidence>
<evidence type="ECO:0000256" key="1">
    <source>
        <dbReference type="SAM" id="Phobius"/>
    </source>
</evidence>
<feature type="transmembrane region" description="Helical" evidence="1">
    <location>
        <begin position="253"/>
        <end position="271"/>
    </location>
</feature>
<feature type="transmembrane region" description="Helical" evidence="1">
    <location>
        <begin position="277"/>
        <end position="294"/>
    </location>
</feature>
<accession>A0ABV7WXM7</accession>
<feature type="transmembrane region" description="Helical" evidence="1">
    <location>
        <begin position="225"/>
        <end position="241"/>
    </location>
</feature>
<feature type="transmembrane region" description="Helical" evidence="1">
    <location>
        <begin position="63"/>
        <end position="82"/>
    </location>
</feature>
<feature type="transmembrane region" description="Helical" evidence="1">
    <location>
        <begin position="94"/>
        <end position="114"/>
    </location>
</feature>
<evidence type="ECO:0000313" key="3">
    <source>
        <dbReference type="EMBL" id="MFC3703069.1"/>
    </source>
</evidence>
<feature type="transmembrane region" description="Helical" evidence="1">
    <location>
        <begin position="158"/>
        <end position="178"/>
    </location>
</feature>
<sequence>MTGILLIMLAATLWAADTLIRYPLLETNSTLLIVFYEHLLLVIALIGITLINRRTKFMFKKEALIPFLFIGILGSAVGTLAFTKAFTMMNPTLVILLQKLQPVVAIAMAAFLLGEPLRKRFALWAAVSLAGSILMILPDISALLKTSQWFYDPALQKVLLATGSALIAVFVWGSSTVFGRKLTLMGYQSHQIMTGRFSLGFVTLLILMVAYQESFMLSVGSLPKLTLMVAMSGLLGMWLYYQGLKRIPARYGTIGELFFPVAAVLINWLFLDIPLTWHQMAGGAVLILGSIMVTREPKIETEVQPPVGVVSQP</sequence>
<keyword evidence="1" id="KW-1133">Transmembrane helix</keyword>
<name>A0ABV7WXM7_9GAMM</name>
<feature type="domain" description="EamA" evidence="2">
    <location>
        <begin position="2"/>
        <end position="136"/>
    </location>
</feature>
<feature type="domain" description="EamA" evidence="2">
    <location>
        <begin position="165"/>
        <end position="294"/>
    </location>
</feature>
<keyword evidence="4" id="KW-1185">Reference proteome</keyword>
<dbReference type="InterPro" id="IPR000620">
    <property type="entry name" value="EamA_dom"/>
</dbReference>
<dbReference type="PANTHER" id="PTHR22911">
    <property type="entry name" value="ACYL-MALONYL CONDENSING ENZYME-RELATED"/>
    <property type="match status" value="1"/>
</dbReference>
<proteinExistence type="predicted"/>
<dbReference type="Pfam" id="PF00892">
    <property type="entry name" value="EamA"/>
    <property type="match status" value="2"/>
</dbReference>
<keyword evidence="1" id="KW-0812">Transmembrane</keyword>
<protein>
    <submittedName>
        <fullName evidence="3">DMT family transporter</fullName>
    </submittedName>
</protein>
<organism evidence="3 4">
    <name type="scientific">Reinekea marina</name>
    <dbReference type="NCBI Taxonomy" id="1310421"/>
    <lineage>
        <taxon>Bacteria</taxon>
        <taxon>Pseudomonadati</taxon>
        <taxon>Pseudomonadota</taxon>
        <taxon>Gammaproteobacteria</taxon>
        <taxon>Oceanospirillales</taxon>
        <taxon>Saccharospirillaceae</taxon>
        <taxon>Reinekea</taxon>
    </lineage>
</organism>
<reference evidence="4" key="1">
    <citation type="journal article" date="2019" name="Int. J. Syst. Evol. Microbiol.">
        <title>The Global Catalogue of Microorganisms (GCM) 10K type strain sequencing project: providing services to taxonomists for standard genome sequencing and annotation.</title>
        <authorList>
            <consortium name="The Broad Institute Genomics Platform"/>
            <consortium name="The Broad Institute Genome Sequencing Center for Infectious Disease"/>
            <person name="Wu L."/>
            <person name="Ma J."/>
        </authorList>
    </citation>
    <scope>NUCLEOTIDE SEQUENCE [LARGE SCALE GENOMIC DNA]</scope>
    <source>
        <strain evidence="4">CECT 8288</strain>
    </source>
</reference>
<dbReference type="RefSeq" id="WP_290280047.1">
    <property type="nucleotide sequence ID" value="NZ_JAUFQI010000001.1"/>
</dbReference>
<dbReference type="InterPro" id="IPR037185">
    <property type="entry name" value="EmrE-like"/>
</dbReference>
<dbReference type="PANTHER" id="PTHR22911:SF133">
    <property type="entry name" value="MEMBRANE PROTEIN"/>
    <property type="match status" value="1"/>
</dbReference>
<dbReference type="EMBL" id="JBHRYN010000069">
    <property type="protein sequence ID" value="MFC3703069.1"/>
    <property type="molecule type" value="Genomic_DNA"/>
</dbReference>
<keyword evidence="1" id="KW-0472">Membrane</keyword>
<dbReference type="SUPFAM" id="SSF103481">
    <property type="entry name" value="Multidrug resistance efflux transporter EmrE"/>
    <property type="match status" value="2"/>
</dbReference>
<dbReference type="Proteomes" id="UP001595710">
    <property type="component" value="Unassembled WGS sequence"/>
</dbReference>
<feature type="transmembrane region" description="Helical" evidence="1">
    <location>
        <begin position="121"/>
        <end position="138"/>
    </location>
</feature>
<comment type="caution">
    <text evidence="3">The sequence shown here is derived from an EMBL/GenBank/DDBJ whole genome shotgun (WGS) entry which is preliminary data.</text>
</comment>
<evidence type="ECO:0000259" key="2">
    <source>
        <dbReference type="Pfam" id="PF00892"/>
    </source>
</evidence>